<feature type="domain" description="GCVT N-terminal" evidence="2">
    <location>
        <begin position="7"/>
        <end position="235"/>
    </location>
</feature>
<sequence length="347" mass="37294">MTDVYVAARSTSVFVDRSDRGKLVILGADRASYLQGLLTNDIAALSPGDGCYAAYLTPQGRMAADMLVLDLGEGLLLDVHSSTTSWLVDRLREFVFTEEVTVEDRTSMWSAVGVHGPGSATAVSTVVWSGETADAGRSGDLSRLAEYHHLAGRFHGVDVVVARNDELGELGFIIYLKSNAVGALHAALSDTGVSEIDGSTFDVLRVEGGRPAFPADLDEETIPLEAGIEDRAISMTKGCYVGQEVIVRILHRGKGRVGRRFIGLLFDPDMAAPPVGAELTRGEKHEKVGAVTSAVWSPSLQRPIALGYVKRELSEPGTEFRVVDADRRWSAVAAERPFLTSAHSSPR</sequence>
<keyword evidence="1" id="KW-0809">Transit peptide</keyword>
<dbReference type="PIRSF" id="PIRSF006487">
    <property type="entry name" value="GcvT"/>
    <property type="match status" value="1"/>
</dbReference>
<dbReference type="PANTHER" id="PTHR43757">
    <property type="entry name" value="AMINOMETHYLTRANSFERASE"/>
    <property type="match status" value="1"/>
</dbReference>
<dbReference type="SUPFAM" id="SSF103025">
    <property type="entry name" value="Folate-binding domain"/>
    <property type="match status" value="1"/>
</dbReference>
<dbReference type="PANTHER" id="PTHR43757:SF2">
    <property type="entry name" value="AMINOMETHYLTRANSFERASE, MITOCHONDRIAL"/>
    <property type="match status" value="1"/>
</dbReference>
<accession>A0A381NM35</accession>
<dbReference type="NCBIfam" id="TIGR03317">
    <property type="entry name" value="ygfZ_signature"/>
    <property type="match status" value="1"/>
</dbReference>
<evidence type="ECO:0000259" key="3">
    <source>
        <dbReference type="Pfam" id="PF08669"/>
    </source>
</evidence>
<dbReference type="EMBL" id="UINC01000448">
    <property type="protein sequence ID" value="SUZ55577.1"/>
    <property type="molecule type" value="Genomic_DNA"/>
</dbReference>
<protein>
    <recommendedName>
        <fullName evidence="5">Aminomethyltransferase folate-binding domain-containing protein</fullName>
    </recommendedName>
</protein>
<dbReference type="Pfam" id="PF01571">
    <property type="entry name" value="GCV_T"/>
    <property type="match status" value="1"/>
</dbReference>
<reference evidence="4" key="1">
    <citation type="submission" date="2018-05" db="EMBL/GenBank/DDBJ databases">
        <authorList>
            <person name="Lanie J.A."/>
            <person name="Ng W.-L."/>
            <person name="Kazmierczak K.M."/>
            <person name="Andrzejewski T.M."/>
            <person name="Davidsen T.M."/>
            <person name="Wayne K.J."/>
            <person name="Tettelin H."/>
            <person name="Glass J.I."/>
            <person name="Rusch D."/>
            <person name="Podicherti R."/>
            <person name="Tsui H.-C.T."/>
            <person name="Winkler M.E."/>
        </authorList>
    </citation>
    <scope>NUCLEOTIDE SEQUENCE</scope>
</reference>
<dbReference type="InterPro" id="IPR017703">
    <property type="entry name" value="YgfZ/GCV_T_CS"/>
</dbReference>
<dbReference type="InterPro" id="IPR029043">
    <property type="entry name" value="GcvT/YgfZ_C"/>
</dbReference>
<organism evidence="4">
    <name type="scientific">marine metagenome</name>
    <dbReference type="NCBI Taxonomy" id="408172"/>
    <lineage>
        <taxon>unclassified sequences</taxon>
        <taxon>metagenomes</taxon>
        <taxon>ecological metagenomes</taxon>
    </lineage>
</organism>
<dbReference type="InterPro" id="IPR006222">
    <property type="entry name" value="GCVT_N"/>
</dbReference>
<name>A0A381NM35_9ZZZZ</name>
<dbReference type="InterPro" id="IPR027266">
    <property type="entry name" value="TrmE/GcvT-like"/>
</dbReference>
<dbReference type="Gene3D" id="3.30.1360.120">
    <property type="entry name" value="Probable tRNA modification gtpase trme, domain 1"/>
    <property type="match status" value="1"/>
</dbReference>
<dbReference type="SUPFAM" id="SSF101790">
    <property type="entry name" value="Aminomethyltransferase beta-barrel domain"/>
    <property type="match status" value="1"/>
</dbReference>
<proteinExistence type="predicted"/>
<dbReference type="InterPro" id="IPR013977">
    <property type="entry name" value="GcvT_C"/>
</dbReference>
<evidence type="ECO:0000259" key="2">
    <source>
        <dbReference type="Pfam" id="PF01571"/>
    </source>
</evidence>
<dbReference type="InterPro" id="IPR028896">
    <property type="entry name" value="GcvT/YgfZ/DmdA"/>
</dbReference>
<gene>
    <name evidence="4" type="ORF">METZ01_LOCUS8431</name>
</gene>
<dbReference type="AlphaFoldDB" id="A0A381NM35"/>
<evidence type="ECO:0000256" key="1">
    <source>
        <dbReference type="ARBA" id="ARBA00022946"/>
    </source>
</evidence>
<evidence type="ECO:0008006" key="5">
    <source>
        <dbReference type="Google" id="ProtNLM"/>
    </source>
</evidence>
<dbReference type="Pfam" id="PF08669">
    <property type="entry name" value="GCV_T_C"/>
    <property type="match status" value="1"/>
</dbReference>
<feature type="domain" description="Aminomethyltransferase C-terminal" evidence="3">
    <location>
        <begin position="259"/>
        <end position="338"/>
    </location>
</feature>
<evidence type="ECO:0000313" key="4">
    <source>
        <dbReference type="EMBL" id="SUZ55577.1"/>
    </source>
</evidence>